<proteinExistence type="predicted"/>
<dbReference type="PANTHER" id="PTHR41339">
    <property type="entry name" value="LIPL48"/>
    <property type="match status" value="1"/>
</dbReference>
<reference evidence="2 3" key="1">
    <citation type="submission" date="2020-10" db="EMBL/GenBank/DDBJ databases">
        <title>Connecting structure to function with the recovery of over 1000 high-quality activated sludge metagenome-assembled genomes encoding full-length rRNA genes using long-read sequencing.</title>
        <authorList>
            <person name="Singleton C.M."/>
            <person name="Petriglieri F."/>
            <person name="Kristensen J.M."/>
            <person name="Kirkegaard R.H."/>
            <person name="Michaelsen T.Y."/>
            <person name="Andersen M.H."/>
            <person name="Karst S.M."/>
            <person name="Dueholm M.S."/>
            <person name="Nielsen P.H."/>
            <person name="Albertsen M."/>
        </authorList>
    </citation>
    <scope>NUCLEOTIDE SEQUENCE [LARGE SCALE GENOMIC DNA]</scope>
    <source>
        <strain evidence="2">Ribe_18-Q3-R11-54_BAT3C.373</strain>
    </source>
</reference>
<dbReference type="AlphaFoldDB" id="A0A9D7XFD0"/>
<keyword evidence="1" id="KW-0732">Signal</keyword>
<dbReference type="EMBL" id="JADKFW010000013">
    <property type="protein sequence ID" value="MBK9718780.1"/>
    <property type="molecule type" value="Genomic_DNA"/>
</dbReference>
<comment type="caution">
    <text evidence="2">The sequence shown here is derived from an EMBL/GenBank/DDBJ whole genome shotgun (WGS) entry which is preliminary data.</text>
</comment>
<organism evidence="2 3">
    <name type="scientific">Candidatus Defluviibacterium haderslevense</name>
    <dbReference type="NCBI Taxonomy" id="2981993"/>
    <lineage>
        <taxon>Bacteria</taxon>
        <taxon>Pseudomonadati</taxon>
        <taxon>Bacteroidota</taxon>
        <taxon>Saprospiria</taxon>
        <taxon>Saprospirales</taxon>
        <taxon>Saprospiraceae</taxon>
        <taxon>Candidatus Defluviibacterium</taxon>
    </lineage>
</organism>
<evidence type="ECO:0000256" key="1">
    <source>
        <dbReference type="SAM" id="SignalP"/>
    </source>
</evidence>
<feature type="signal peptide" evidence="1">
    <location>
        <begin position="1"/>
        <end position="26"/>
    </location>
</feature>
<gene>
    <name evidence="2" type="ORF">IPO85_14935</name>
</gene>
<protein>
    <submittedName>
        <fullName evidence="2">Uncharacterized protein</fullName>
    </submittedName>
</protein>
<name>A0A9D7XFD0_9BACT</name>
<evidence type="ECO:0000313" key="3">
    <source>
        <dbReference type="Proteomes" id="UP000808349"/>
    </source>
</evidence>
<evidence type="ECO:0000313" key="2">
    <source>
        <dbReference type="EMBL" id="MBK9718780.1"/>
    </source>
</evidence>
<dbReference type="PANTHER" id="PTHR41339:SF1">
    <property type="entry name" value="SECRETED PROTEIN"/>
    <property type="match status" value="1"/>
</dbReference>
<sequence>MKTKMSISNFFATAVIAMLTIANTYAQNNLGEACGCPPVASRPTVDFATLADGSQNLTATHTILTCDKTWILSQKFYVGNGKDITIQPGTVVKGEPETTPGTSRDGGVLVISRGAKIFAAGTESCPIVFTTTLDPMDGTYGITNKGKWGGVVICGTATNNLVHPANTYTGTNGFLGTGVTGIGFVEGFTNVESRIYFGAGAGDPIATTFDDNDNSGIVTYCSFRHGGEIIGAANEINGLTLCSVGRGTTIHHIEVVSNLDDGIEFFGGTVDVKYASVLFNDDDGFDWDLGYSGRGQFWVVVKTDQGTASGGDNGFESDSDDNKTNSATLSNPTVYNATFIGSNNINGNGTQKGIAVQCKENTAGTMRNCVLANYKVGANFQNDASRPSGLDAYDNWIAGTLKVECNTFVGNTTLLQVDATTPAPSDTLKFLNDGNLKVTSIPGFDYIHGMNVSTNAVTDVMDAIPNPNLSVSGCTAAPVDGFFTPALYRGAFEAGKKSWLSIYSLNALIDLENDLIPCPTDVNKDGTTNNSDFLDLLGAFNQSCD</sequence>
<accession>A0A9D7XFD0</accession>
<dbReference type="Proteomes" id="UP000808349">
    <property type="component" value="Unassembled WGS sequence"/>
</dbReference>
<feature type="chain" id="PRO_5039462067" evidence="1">
    <location>
        <begin position="27"/>
        <end position="545"/>
    </location>
</feature>